<keyword evidence="6" id="KW-0418">Kinase</keyword>
<dbReference type="PANTHER" id="PTHR43065:SF10">
    <property type="entry name" value="PEROXIDE STRESS-ACTIVATED HISTIDINE KINASE MAK3"/>
    <property type="match status" value="1"/>
</dbReference>
<keyword evidence="7" id="KW-0067">ATP-binding</keyword>
<dbReference type="SUPFAM" id="SSF47384">
    <property type="entry name" value="Homodimeric domain of signal transducing histidine kinase"/>
    <property type="match status" value="1"/>
</dbReference>
<dbReference type="SUPFAM" id="SSF55874">
    <property type="entry name" value="ATPase domain of HSP90 chaperone/DNA topoisomerase II/histidine kinase"/>
    <property type="match status" value="1"/>
</dbReference>
<keyword evidence="8" id="KW-0902">Two-component regulatory system</keyword>
<dbReference type="PANTHER" id="PTHR43065">
    <property type="entry name" value="SENSOR HISTIDINE KINASE"/>
    <property type="match status" value="1"/>
</dbReference>
<dbReference type="AlphaFoldDB" id="A0A918VXJ0"/>
<comment type="caution">
    <text evidence="12">The sequence shown here is derived from an EMBL/GenBank/DDBJ whole genome shotgun (WGS) entry which is preliminary data.</text>
</comment>
<dbReference type="Gene3D" id="3.30.565.10">
    <property type="entry name" value="Histidine kinase-like ATPase, C-terminal domain"/>
    <property type="match status" value="1"/>
</dbReference>
<comment type="catalytic activity">
    <reaction evidence="1">
        <text>ATP + protein L-histidine = ADP + protein N-phospho-L-histidine.</text>
        <dbReference type="EC" id="2.7.13.3"/>
    </reaction>
</comment>
<evidence type="ECO:0000259" key="10">
    <source>
        <dbReference type="PROSITE" id="PS50109"/>
    </source>
</evidence>
<dbReference type="InterPro" id="IPR036890">
    <property type="entry name" value="HATPase_C_sf"/>
</dbReference>
<dbReference type="SUPFAM" id="SSF55785">
    <property type="entry name" value="PYP-like sensor domain (PAS domain)"/>
    <property type="match status" value="2"/>
</dbReference>
<dbReference type="SMART" id="SM00388">
    <property type="entry name" value="HisKA"/>
    <property type="match status" value="1"/>
</dbReference>
<dbReference type="CDD" id="cd00130">
    <property type="entry name" value="PAS"/>
    <property type="match status" value="1"/>
</dbReference>
<dbReference type="EC" id="2.7.13.3" evidence="2"/>
<keyword evidence="5" id="KW-0547">Nucleotide-binding</keyword>
<dbReference type="InterPro" id="IPR003661">
    <property type="entry name" value="HisK_dim/P_dom"/>
</dbReference>
<dbReference type="InterPro" id="IPR000014">
    <property type="entry name" value="PAS"/>
</dbReference>
<dbReference type="PROSITE" id="PS50112">
    <property type="entry name" value="PAS"/>
    <property type="match status" value="1"/>
</dbReference>
<evidence type="ECO:0000256" key="4">
    <source>
        <dbReference type="ARBA" id="ARBA00022679"/>
    </source>
</evidence>
<evidence type="ECO:0000256" key="1">
    <source>
        <dbReference type="ARBA" id="ARBA00000085"/>
    </source>
</evidence>
<dbReference type="InterPro" id="IPR003594">
    <property type="entry name" value="HATPase_dom"/>
</dbReference>
<dbReference type="NCBIfam" id="TIGR00229">
    <property type="entry name" value="sensory_box"/>
    <property type="match status" value="1"/>
</dbReference>
<reference evidence="12" key="2">
    <citation type="submission" date="2020-09" db="EMBL/GenBank/DDBJ databases">
        <authorList>
            <person name="Sun Q."/>
            <person name="Kim S."/>
        </authorList>
    </citation>
    <scope>NUCLEOTIDE SEQUENCE</scope>
    <source>
        <strain evidence="12">KCTC 12719</strain>
    </source>
</reference>
<dbReference type="SMART" id="SM00387">
    <property type="entry name" value="HATPase_c"/>
    <property type="match status" value="1"/>
</dbReference>
<evidence type="ECO:0000256" key="9">
    <source>
        <dbReference type="SAM" id="Coils"/>
    </source>
</evidence>
<dbReference type="Pfam" id="PF00512">
    <property type="entry name" value="HisKA"/>
    <property type="match status" value="1"/>
</dbReference>
<keyword evidence="3" id="KW-0597">Phosphoprotein</keyword>
<dbReference type="GO" id="GO:0000155">
    <property type="term" value="F:phosphorelay sensor kinase activity"/>
    <property type="evidence" value="ECO:0007669"/>
    <property type="project" value="InterPro"/>
</dbReference>
<dbReference type="PROSITE" id="PS50109">
    <property type="entry name" value="HIS_KIN"/>
    <property type="match status" value="1"/>
</dbReference>
<gene>
    <name evidence="12" type="ORF">GCM10007103_12980</name>
</gene>
<dbReference type="PRINTS" id="PR00344">
    <property type="entry name" value="BCTRLSENSOR"/>
</dbReference>
<dbReference type="Gene3D" id="1.10.287.130">
    <property type="match status" value="1"/>
</dbReference>
<accession>A0A918VXJ0</accession>
<evidence type="ECO:0000256" key="3">
    <source>
        <dbReference type="ARBA" id="ARBA00022553"/>
    </source>
</evidence>
<evidence type="ECO:0000313" key="13">
    <source>
        <dbReference type="Proteomes" id="UP000610456"/>
    </source>
</evidence>
<dbReference type="Proteomes" id="UP000610456">
    <property type="component" value="Unassembled WGS sequence"/>
</dbReference>
<protein>
    <recommendedName>
        <fullName evidence="2">histidine kinase</fullName>
        <ecNumber evidence="2">2.7.13.3</ecNumber>
    </recommendedName>
</protein>
<dbReference type="InterPro" id="IPR005467">
    <property type="entry name" value="His_kinase_dom"/>
</dbReference>
<evidence type="ECO:0000256" key="2">
    <source>
        <dbReference type="ARBA" id="ARBA00012438"/>
    </source>
</evidence>
<dbReference type="CDD" id="cd00082">
    <property type="entry name" value="HisKA"/>
    <property type="match status" value="1"/>
</dbReference>
<proteinExistence type="predicted"/>
<dbReference type="GO" id="GO:0005524">
    <property type="term" value="F:ATP binding"/>
    <property type="evidence" value="ECO:0007669"/>
    <property type="project" value="UniProtKB-KW"/>
</dbReference>
<reference evidence="12" key="1">
    <citation type="journal article" date="2014" name="Int. J. Syst. Evol. Microbiol.">
        <title>Complete genome sequence of Corynebacterium casei LMG S-19264T (=DSM 44701T), isolated from a smear-ripened cheese.</title>
        <authorList>
            <consortium name="US DOE Joint Genome Institute (JGI-PGF)"/>
            <person name="Walter F."/>
            <person name="Albersmeier A."/>
            <person name="Kalinowski J."/>
            <person name="Ruckert C."/>
        </authorList>
    </citation>
    <scope>NUCLEOTIDE SEQUENCE</scope>
    <source>
        <strain evidence="12">KCTC 12719</strain>
    </source>
</reference>
<sequence>MIYDSEGNPVYYLFLQTNPAFENHINLKNVQGKTIQEIIPYYGRKRLQTYRKIAIHGESVWFEFQSEEFNNFWFDLYAFKIGNNTSRQVTVIFRNITERKRAEEELIKTKKELEKAKKLLEKQAVKDQKNLLDSRELLQTVFDTTSQAIAVFKVIYNANRTIKDFRFLMINKVLREMYKDVNPVGRTYLVITRYGVIMGIFDALKKVMETGVPLDKEFFYDKEGYHHWFRFTARSHGNLLITAIEDISERKAEAQELQETIRFKQQLVRTSPETIIIINLNTFTVRYINKDILPKEGLTKERIQGINPSKVISFIHPWDREKLINFHKALLKSSDDDVHDIEIRVKLSGTYWEWFSVRGKIFHRRDSSWVNEYVLLARNITQQKKVQKDLIKAEKLSIQGEIARTLAHELRNPLASIGMATDLIRKKIDSKKEEITNYLDIQSRSTKTINDMVSGLLDSSNYSPSVLKREDLARIMDEALSNTQDRIYLAGVKVVKKYRTPCFIQADEQKLLIAILNIIVNACEATPPGRGLLEVNIEKSTTDYVLNNKDNGHGLEPEQVDKLFDAFYTNKKTGVGIGLNSVKHILKEHDAKISVSSKLNEGTAFNICFPRHDNV</sequence>
<evidence type="ECO:0000313" key="12">
    <source>
        <dbReference type="EMBL" id="GHA32936.1"/>
    </source>
</evidence>
<organism evidence="12 13">
    <name type="scientific">Salinimicrobium marinum</name>
    <dbReference type="NCBI Taxonomy" id="680283"/>
    <lineage>
        <taxon>Bacteria</taxon>
        <taxon>Pseudomonadati</taxon>
        <taxon>Bacteroidota</taxon>
        <taxon>Flavobacteriia</taxon>
        <taxon>Flavobacteriales</taxon>
        <taxon>Flavobacteriaceae</taxon>
        <taxon>Salinimicrobium</taxon>
    </lineage>
</organism>
<dbReference type="EMBL" id="BMXB01000003">
    <property type="protein sequence ID" value="GHA32936.1"/>
    <property type="molecule type" value="Genomic_DNA"/>
</dbReference>
<evidence type="ECO:0000256" key="8">
    <source>
        <dbReference type="ARBA" id="ARBA00023012"/>
    </source>
</evidence>
<feature type="coiled-coil region" evidence="9">
    <location>
        <begin position="99"/>
        <end position="130"/>
    </location>
</feature>
<dbReference type="InterPro" id="IPR035965">
    <property type="entry name" value="PAS-like_dom_sf"/>
</dbReference>
<dbReference type="InterPro" id="IPR004358">
    <property type="entry name" value="Sig_transdc_His_kin-like_C"/>
</dbReference>
<evidence type="ECO:0000259" key="11">
    <source>
        <dbReference type="PROSITE" id="PS50112"/>
    </source>
</evidence>
<keyword evidence="4" id="KW-0808">Transferase</keyword>
<evidence type="ECO:0000256" key="5">
    <source>
        <dbReference type="ARBA" id="ARBA00022741"/>
    </source>
</evidence>
<name>A0A918VXJ0_9FLAO</name>
<dbReference type="InterPro" id="IPR036097">
    <property type="entry name" value="HisK_dim/P_sf"/>
</dbReference>
<evidence type="ECO:0000256" key="7">
    <source>
        <dbReference type="ARBA" id="ARBA00022840"/>
    </source>
</evidence>
<dbReference type="Pfam" id="PF02518">
    <property type="entry name" value="HATPase_c"/>
    <property type="match status" value="1"/>
</dbReference>
<evidence type="ECO:0000256" key="6">
    <source>
        <dbReference type="ARBA" id="ARBA00022777"/>
    </source>
</evidence>
<keyword evidence="9" id="KW-0175">Coiled coil</keyword>
<dbReference type="Gene3D" id="3.30.450.20">
    <property type="entry name" value="PAS domain"/>
    <property type="match status" value="3"/>
</dbReference>
<feature type="domain" description="Histidine kinase" evidence="10">
    <location>
        <begin position="405"/>
        <end position="613"/>
    </location>
</feature>
<keyword evidence="13" id="KW-1185">Reference proteome</keyword>
<feature type="domain" description="PAS" evidence="11">
    <location>
        <begin position="260"/>
        <end position="334"/>
    </location>
</feature>